<dbReference type="Proteomes" id="UP001199106">
    <property type="component" value="Unassembled WGS sequence"/>
</dbReference>
<organism evidence="1 2">
    <name type="scientific">Alternaria panax</name>
    <dbReference type="NCBI Taxonomy" id="48097"/>
    <lineage>
        <taxon>Eukaryota</taxon>
        <taxon>Fungi</taxon>
        <taxon>Dikarya</taxon>
        <taxon>Ascomycota</taxon>
        <taxon>Pezizomycotina</taxon>
        <taxon>Dothideomycetes</taxon>
        <taxon>Pleosporomycetidae</taxon>
        <taxon>Pleosporales</taxon>
        <taxon>Pleosporineae</taxon>
        <taxon>Pleosporaceae</taxon>
        <taxon>Alternaria</taxon>
        <taxon>Alternaria sect. Panax</taxon>
    </lineage>
</organism>
<dbReference type="EMBL" id="JAANER010000001">
    <property type="protein sequence ID" value="KAG9195387.1"/>
    <property type="molecule type" value="Genomic_DNA"/>
</dbReference>
<evidence type="ECO:0000313" key="2">
    <source>
        <dbReference type="Proteomes" id="UP001199106"/>
    </source>
</evidence>
<protein>
    <submittedName>
        <fullName evidence="1">Uncharacterized protein</fullName>
    </submittedName>
</protein>
<comment type="caution">
    <text evidence="1">The sequence shown here is derived from an EMBL/GenBank/DDBJ whole genome shotgun (WGS) entry which is preliminary data.</text>
</comment>
<name>A0AAD4IIC5_9PLEO</name>
<reference evidence="1" key="1">
    <citation type="submission" date="2021-07" db="EMBL/GenBank/DDBJ databases">
        <title>Genome Resource of American Ginseng Black Spot Pathogen Alternaria panax.</title>
        <authorList>
            <person name="Qiu C."/>
            <person name="Wang W."/>
            <person name="Liu Z."/>
        </authorList>
    </citation>
    <scope>NUCLEOTIDE SEQUENCE</scope>
    <source>
        <strain evidence="1">BNCC115425</strain>
    </source>
</reference>
<sequence>MKHNEWKVKPDGFGTPKPLLLLNRPANVDLRNHARRTKSVYLCHWDQGHEPCGVIAQRLVEAKQSRKKEQAGAYMGNEQDTRRKRVKQAARNAEVIDLTGDDTVGESKFRNYVGIENVENYPPGTMAQPWNI</sequence>
<dbReference type="AlphaFoldDB" id="A0AAD4IIC5"/>
<evidence type="ECO:0000313" key="1">
    <source>
        <dbReference type="EMBL" id="KAG9195387.1"/>
    </source>
</evidence>
<accession>A0AAD4IIC5</accession>
<gene>
    <name evidence="1" type="ORF">G6011_00508</name>
</gene>
<proteinExistence type="predicted"/>
<keyword evidence="2" id="KW-1185">Reference proteome</keyword>